<keyword evidence="2" id="KW-1185">Reference proteome</keyword>
<dbReference type="Proteomes" id="UP000308600">
    <property type="component" value="Unassembled WGS sequence"/>
</dbReference>
<sequence>MARFIVAAVILFASLYSVVATAISANSWNTINIQNNVTFAYLDGGPPSGSQYTTVIILHGDGFNSNVFTRLIAKAHDFGWRVIAVNRRDYAPTTLLSTAELAPLSAGYDGEVAFFRQRGKEVGLLIEALISKHKLPAAQGNIKNHQNGIVLVGWSLGCVTTHAFLANLDALPTTTLNTLQKYIHTVLQHDPAQMGWAPPPQHDLSLWFNPDLHQRFTLFSQWARSFFKHNNTDPKTGNINDIDFNNPTSKPPTFSGLSTSVVNTMTDYYPFAYSEMTIIFLAPPSTALLFRRAAFDKTLGSYLPQVRVRYYSAAETPGILMWTVWQVQKTIANPSFINGVKARDVKYWISPKGNHFVFWDDADWTIGEWIKAINL</sequence>
<gene>
    <name evidence="1" type="ORF">BDN72DRAFT_188712</name>
</gene>
<evidence type="ECO:0000313" key="1">
    <source>
        <dbReference type="EMBL" id="TFK65662.1"/>
    </source>
</evidence>
<reference evidence="1 2" key="1">
    <citation type="journal article" date="2019" name="Nat. Ecol. Evol.">
        <title>Megaphylogeny resolves global patterns of mushroom evolution.</title>
        <authorList>
            <person name="Varga T."/>
            <person name="Krizsan K."/>
            <person name="Foldi C."/>
            <person name="Dima B."/>
            <person name="Sanchez-Garcia M."/>
            <person name="Sanchez-Ramirez S."/>
            <person name="Szollosi G.J."/>
            <person name="Szarkandi J.G."/>
            <person name="Papp V."/>
            <person name="Albert L."/>
            <person name="Andreopoulos W."/>
            <person name="Angelini C."/>
            <person name="Antonin V."/>
            <person name="Barry K.W."/>
            <person name="Bougher N.L."/>
            <person name="Buchanan P."/>
            <person name="Buyck B."/>
            <person name="Bense V."/>
            <person name="Catcheside P."/>
            <person name="Chovatia M."/>
            <person name="Cooper J."/>
            <person name="Damon W."/>
            <person name="Desjardin D."/>
            <person name="Finy P."/>
            <person name="Geml J."/>
            <person name="Haridas S."/>
            <person name="Hughes K."/>
            <person name="Justo A."/>
            <person name="Karasinski D."/>
            <person name="Kautmanova I."/>
            <person name="Kiss B."/>
            <person name="Kocsube S."/>
            <person name="Kotiranta H."/>
            <person name="LaButti K.M."/>
            <person name="Lechner B.E."/>
            <person name="Liimatainen K."/>
            <person name="Lipzen A."/>
            <person name="Lukacs Z."/>
            <person name="Mihaltcheva S."/>
            <person name="Morgado L.N."/>
            <person name="Niskanen T."/>
            <person name="Noordeloos M.E."/>
            <person name="Ohm R.A."/>
            <person name="Ortiz-Santana B."/>
            <person name="Ovrebo C."/>
            <person name="Racz N."/>
            <person name="Riley R."/>
            <person name="Savchenko A."/>
            <person name="Shiryaev A."/>
            <person name="Soop K."/>
            <person name="Spirin V."/>
            <person name="Szebenyi C."/>
            <person name="Tomsovsky M."/>
            <person name="Tulloss R.E."/>
            <person name="Uehling J."/>
            <person name="Grigoriev I.V."/>
            <person name="Vagvolgyi C."/>
            <person name="Papp T."/>
            <person name="Martin F.M."/>
            <person name="Miettinen O."/>
            <person name="Hibbett D.S."/>
            <person name="Nagy L.G."/>
        </authorList>
    </citation>
    <scope>NUCLEOTIDE SEQUENCE [LARGE SCALE GENOMIC DNA]</scope>
    <source>
        <strain evidence="1 2">NL-1719</strain>
    </source>
</reference>
<protein>
    <submittedName>
        <fullName evidence="1">Uncharacterized protein</fullName>
    </submittedName>
</protein>
<organism evidence="1 2">
    <name type="scientific">Pluteus cervinus</name>
    <dbReference type="NCBI Taxonomy" id="181527"/>
    <lineage>
        <taxon>Eukaryota</taxon>
        <taxon>Fungi</taxon>
        <taxon>Dikarya</taxon>
        <taxon>Basidiomycota</taxon>
        <taxon>Agaricomycotina</taxon>
        <taxon>Agaricomycetes</taxon>
        <taxon>Agaricomycetidae</taxon>
        <taxon>Agaricales</taxon>
        <taxon>Pluteineae</taxon>
        <taxon>Pluteaceae</taxon>
        <taxon>Pluteus</taxon>
    </lineage>
</organism>
<accession>A0ACD3AL83</accession>
<proteinExistence type="predicted"/>
<name>A0ACD3AL83_9AGAR</name>
<evidence type="ECO:0000313" key="2">
    <source>
        <dbReference type="Proteomes" id="UP000308600"/>
    </source>
</evidence>
<dbReference type="EMBL" id="ML208429">
    <property type="protein sequence ID" value="TFK65662.1"/>
    <property type="molecule type" value="Genomic_DNA"/>
</dbReference>